<reference evidence="2 3" key="1">
    <citation type="submission" date="2018-01" db="EMBL/GenBank/DDBJ databases">
        <authorList>
            <person name="Fu G.-Y."/>
        </authorList>
    </citation>
    <scope>NUCLEOTIDE SEQUENCE [LARGE SCALE GENOMIC DNA]</scope>
    <source>
        <strain evidence="2 3">SY39</strain>
    </source>
</reference>
<name>A0A2I6S7Z9_9RHOO</name>
<feature type="domain" description="DUF1330" evidence="1">
    <location>
        <begin position="4"/>
        <end position="91"/>
    </location>
</feature>
<dbReference type="PANTHER" id="PTHR41521">
    <property type="match status" value="1"/>
</dbReference>
<proteinExistence type="predicted"/>
<keyword evidence="3" id="KW-1185">Reference proteome</keyword>
<dbReference type="PANTHER" id="PTHR41521:SF4">
    <property type="entry name" value="BLR0684 PROTEIN"/>
    <property type="match status" value="1"/>
</dbReference>
<dbReference type="Proteomes" id="UP000242205">
    <property type="component" value="Chromosome"/>
</dbReference>
<gene>
    <name evidence="2" type="ORF">C0099_10880</name>
</gene>
<evidence type="ECO:0000259" key="1">
    <source>
        <dbReference type="Pfam" id="PF07045"/>
    </source>
</evidence>
<dbReference type="Pfam" id="PF07045">
    <property type="entry name" value="DUF1330"/>
    <property type="match status" value="1"/>
</dbReference>
<accession>A0A2I6S7Z9</accession>
<dbReference type="SUPFAM" id="SSF54909">
    <property type="entry name" value="Dimeric alpha+beta barrel"/>
    <property type="match status" value="1"/>
</dbReference>
<dbReference type="RefSeq" id="WP_102247434.1">
    <property type="nucleotide sequence ID" value="NZ_CP025682.1"/>
</dbReference>
<dbReference type="OrthoDB" id="516779at2"/>
<dbReference type="InterPro" id="IPR011008">
    <property type="entry name" value="Dimeric_a/b-barrel"/>
</dbReference>
<evidence type="ECO:0000313" key="2">
    <source>
        <dbReference type="EMBL" id="AUN95385.1"/>
    </source>
</evidence>
<protein>
    <submittedName>
        <fullName evidence="2">DUF1330 domain-containing protein</fullName>
    </submittedName>
</protein>
<dbReference type="AlphaFoldDB" id="A0A2I6S7Z9"/>
<organism evidence="2 3">
    <name type="scientific">Pseudazoarcus pumilus</name>
    <dbReference type="NCBI Taxonomy" id="2067960"/>
    <lineage>
        <taxon>Bacteria</taxon>
        <taxon>Pseudomonadati</taxon>
        <taxon>Pseudomonadota</taxon>
        <taxon>Betaproteobacteria</taxon>
        <taxon>Rhodocyclales</taxon>
        <taxon>Zoogloeaceae</taxon>
        <taxon>Pseudazoarcus</taxon>
    </lineage>
</organism>
<dbReference type="KEGG" id="atw:C0099_10880"/>
<sequence length="95" mass="10359">MNDAYLIGHITIKDPENWVEYKSRVPATLALHGGEVVFRGTVDAVLAGSHPHTDTVVIRFPDCQSLHAWHDSAAYQALIALRAEASDGTLIAYTT</sequence>
<evidence type="ECO:0000313" key="3">
    <source>
        <dbReference type="Proteomes" id="UP000242205"/>
    </source>
</evidence>
<dbReference type="Gene3D" id="3.30.70.100">
    <property type="match status" value="1"/>
</dbReference>
<dbReference type="EMBL" id="CP025682">
    <property type="protein sequence ID" value="AUN95385.1"/>
    <property type="molecule type" value="Genomic_DNA"/>
</dbReference>
<dbReference type="InterPro" id="IPR010753">
    <property type="entry name" value="DUF1330"/>
</dbReference>